<evidence type="ECO:0000256" key="5">
    <source>
        <dbReference type="ARBA" id="ARBA00022553"/>
    </source>
</evidence>
<sequence length="475" mass="55099">MSKMKNKLMVFFLALFVLLNGVSIFLFLNHKQTVAQYDHLLDRFLLLNDISQISQNTYDSMNSFLLHKTQDDLTDFYTYRRQLKEKQRDLKKTIMNNHNYIPVKNYEVMIGSLIEETDVTIGLFMSEQIESYPARQAESLKLLSFLQDQTLHLLNEELTQFQSYYLEMSGRNQNMEYMGFALFSATLFMVLLFSLLFSNNITRPIQQLTNAAHEIAIGKLDGEEIIYHKKDELGFLTATFNKMRRDVIDLFTQIQEKSEQEQLIKEMELKSLQSQINPHFLFNTLNTIGKLAYIEGSEKVNHLIMALSKLLRYNLSKLEKPVKLKDELQTVQDYFFIQKTRFGERVHFNLLVNEDCLDLEIPILTLQPIVENAFIHGIESLEDGGTIKIEGHTEENDVIIKIMDNGVGMNEETKNSFFNNSEKRKQTGTGHSTGLGLENVIRRLQLFYHRKDIFLIESEIGNGTIVELRLPKGGS</sequence>
<evidence type="ECO:0000256" key="10">
    <source>
        <dbReference type="ARBA" id="ARBA00023012"/>
    </source>
</evidence>
<dbReference type="SMART" id="SM00304">
    <property type="entry name" value="HAMP"/>
    <property type="match status" value="1"/>
</dbReference>
<dbReference type="EMBL" id="JAGYPJ010000001">
    <property type="protein sequence ID" value="MBS4202225.1"/>
    <property type="molecule type" value="Genomic_DNA"/>
</dbReference>
<evidence type="ECO:0000256" key="12">
    <source>
        <dbReference type="SAM" id="Phobius"/>
    </source>
</evidence>
<dbReference type="SMART" id="SM00387">
    <property type="entry name" value="HATPase_c"/>
    <property type="match status" value="1"/>
</dbReference>
<dbReference type="GO" id="GO:0005524">
    <property type="term" value="F:ATP binding"/>
    <property type="evidence" value="ECO:0007669"/>
    <property type="project" value="UniProtKB-KW"/>
</dbReference>
<evidence type="ECO:0000256" key="9">
    <source>
        <dbReference type="ARBA" id="ARBA00022840"/>
    </source>
</evidence>
<keyword evidence="6" id="KW-0808">Transferase</keyword>
<dbReference type="Gene3D" id="3.30.565.10">
    <property type="entry name" value="Histidine kinase-like ATPase, C-terminal domain"/>
    <property type="match status" value="1"/>
</dbReference>
<keyword evidence="16" id="KW-1185">Reference proteome</keyword>
<dbReference type="GO" id="GO:0005886">
    <property type="term" value="C:plasma membrane"/>
    <property type="evidence" value="ECO:0007669"/>
    <property type="project" value="UniProtKB-SubCell"/>
</dbReference>
<dbReference type="SUPFAM" id="SSF158472">
    <property type="entry name" value="HAMP domain-like"/>
    <property type="match status" value="1"/>
</dbReference>
<keyword evidence="9" id="KW-0067">ATP-binding</keyword>
<dbReference type="GO" id="GO:0000155">
    <property type="term" value="F:phosphorelay sensor kinase activity"/>
    <property type="evidence" value="ECO:0007669"/>
    <property type="project" value="InterPro"/>
</dbReference>
<keyword evidence="10" id="KW-0902">Two-component regulatory system</keyword>
<dbReference type="EC" id="2.7.13.3" evidence="3"/>
<evidence type="ECO:0000256" key="6">
    <source>
        <dbReference type="ARBA" id="ARBA00022679"/>
    </source>
</evidence>
<keyword evidence="7" id="KW-0547">Nucleotide-binding</keyword>
<feature type="transmembrane region" description="Helical" evidence="12">
    <location>
        <begin position="177"/>
        <end position="197"/>
    </location>
</feature>
<dbReference type="InterPro" id="IPR005467">
    <property type="entry name" value="His_kinase_dom"/>
</dbReference>
<dbReference type="Pfam" id="PF06580">
    <property type="entry name" value="His_kinase"/>
    <property type="match status" value="1"/>
</dbReference>
<dbReference type="RefSeq" id="WP_213112621.1">
    <property type="nucleotide sequence ID" value="NZ_JAGYPJ010000001.1"/>
</dbReference>
<keyword evidence="12" id="KW-0812">Transmembrane</keyword>
<gene>
    <name evidence="15" type="ORF">KHA93_21680</name>
</gene>
<dbReference type="InterPro" id="IPR010559">
    <property type="entry name" value="Sig_transdc_His_kin_internal"/>
</dbReference>
<dbReference type="Proteomes" id="UP000682713">
    <property type="component" value="Unassembled WGS sequence"/>
</dbReference>
<feature type="domain" description="HAMP" evidence="14">
    <location>
        <begin position="199"/>
        <end position="252"/>
    </location>
</feature>
<evidence type="ECO:0000256" key="4">
    <source>
        <dbReference type="ARBA" id="ARBA00022475"/>
    </source>
</evidence>
<dbReference type="InterPro" id="IPR004358">
    <property type="entry name" value="Sig_transdc_His_kin-like_C"/>
</dbReference>
<evidence type="ECO:0000256" key="2">
    <source>
        <dbReference type="ARBA" id="ARBA00004651"/>
    </source>
</evidence>
<keyword evidence="5" id="KW-0597">Phosphoprotein</keyword>
<dbReference type="PROSITE" id="PS50885">
    <property type="entry name" value="HAMP"/>
    <property type="match status" value="1"/>
</dbReference>
<keyword evidence="12" id="KW-1133">Transmembrane helix</keyword>
<dbReference type="InterPro" id="IPR003660">
    <property type="entry name" value="HAMP_dom"/>
</dbReference>
<dbReference type="PRINTS" id="PR00344">
    <property type="entry name" value="BCTRLSENSOR"/>
</dbReference>
<evidence type="ECO:0000256" key="1">
    <source>
        <dbReference type="ARBA" id="ARBA00000085"/>
    </source>
</evidence>
<dbReference type="InterPro" id="IPR036890">
    <property type="entry name" value="HATPase_C_sf"/>
</dbReference>
<evidence type="ECO:0000259" key="14">
    <source>
        <dbReference type="PROSITE" id="PS50885"/>
    </source>
</evidence>
<dbReference type="AlphaFoldDB" id="A0A942TR59"/>
<keyword evidence="8 15" id="KW-0418">Kinase</keyword>
<dbReference type="SUPFAM" id="SSF55874">
    <property type="entry name" value="ATPase domain of HSP90 chaperone/DNA topoisomerase II/histidine kinase"/>
    <property type="match status" value="1"/>
</dbReference>
<accession>A0A942TR59</accession>
<dbReference type="Pfam" id="PF00672">
    <property type="entry name" value="HAMP"/>
    <property type="match status" value="1"/>
</dbReference>
<protein>
    <recommendedName>
        <fullName evidence="3">histidine kinase</fullName>
        <ecNumber evidence="3">2.7.13.3</ecNumber>
    </recommendedName>
</protein>
<evidence type="ECO:0000313" key="16">
    <source>
        <dbReference type="Proteomes" id="UP000682713"/>
    </source>
</evidence>
<keyword evidence="11 12" id="KW-0472">Membrane</keyword>
<dbReference type="Gene3D" id="6.10.340.10">
    <property type="match status" value="1"/>
</dbReference>
<dbReference type="PANTHER" id="PTHR34220">
    <property type="entry name" value="SENSOR HISTIDINE KINASE YPDA"/>
    <property type="match status" value="1"/>
</dbReference>
<name>A0A942TR59_9BACI</name>
<comment type="subcellular location">
    <subcellularLocation>
        <location evidence="2">Cell membrane</location>
        <topology evidence="2">Multi-pass membrane protein</topology>
    </subcellularLocation>
</comment>
<dbReference type="PROSITE" id="PS50109">
    <property type="entry name" value="HIS_KIN"/>
    <property type="match status" value="1"/>
</dbReference>
<evidence type="ECO:0000256" key="11">
    <source>
        <dbReference type="ARBA" id="ARBA00023136"/>
    </source>
</evidence>
<evidence type="ECO:0000256" key="3">
    <source>
        <dbReference type="ARBA" id="ARBA00012438"/>
    </source>
</evidence>
<keyword evidence="4" id="KW-1003">Cell membrane</keyword>
<comment type="caution">
    <text evidence="15">The sequence shown here is derived from an EMBL/GenBank/DDBJ whole genome shotgun (WGS) entry which is preliminary data.</text>
</comment>
<comment type="catalytic activity">
    <reaction evidence="1">
        <text>ATP + protein L-histidine = ADP + protein N-phospho-L-histidine.</text>
        <dbReference type="EC" id="2.7.13.3"/>
    </reaction>
</comment>
<dbReference type="Pfam" id="PF02518">
    <property type="entry name" value="HATPase_c"/>
    <property type="match status" value="1"/>
</dbReference>
<evidence type="ECO:0000259" key="13">
    <source>
        <dbReference type="PROSITE" id="PS50109"/>
    </source>
</evidence>
<dbReference type="CDD" id="cd06225">
    <property type="entry name" value="HAMP"/>
    <property type="match status" value="1"/>
</dbReference>
<evidence type="ECO:0000313" key="15">
    <source>
        <dbReference type="EMBL" id="MBS4202225.1"/>
    </source>
</evidence>
<evidence type="ECO:0000256" key="8">
    <source>
        <dbReference type="ARBA" id="ARBA00022777"/>
    </source>
</evidence>
<dbReference type="PANTHER" id="PTHR34220:SF7">
    <property type="entry name" value="SENSOR HISTIDINE KINASE YPDA"/>
    <property type="match status" value="1"/>
</dbReference>
<reference evidence="15 16" key="1">
    <citation type="submission" date="2021-05" db="EMBL/GenBank/DDBJ databases">
        <title>Novel Bacillus species.</title>
        <authorList>
            <person name="Liu G."/>
        </authorList>
    </citation>
    <scope>NUCLEOTIDE SEQUENCE [LARGE SCALE GENOMIC DNA]</scope>
    <source>
        <strain evidence="15 16">FJAT-49732</strain>
    </source>
</reference>
<dbReference type="InterPro" id="IPR050640">
    <property type="entry name" value="Bact_2-comp_sensor_kinase"/>
</dbReference>
<dbReference type="InterPro" id="IPR003594">
    <property type="entry name" value="HATPase_dom"/>
</dbReference>
<evidence type="ECO:0000256" key="7">
    <source>
        <dbReference type="ARBA" id="ARBA00022741"/>
    </source>
</evidence>
<proteinExistence type="predicted"/>
<feature type="domain" description="Histidine kinase" evidence="13">
    <location>
        <begin position="366"/>
        <end position="474"/>
    </location>
</feature>
<organism evidence="15 16">
    <name type="scientific">Lederbergia citrisecunda</name>
    <dbReference type="NCBI Taxonomy" id="2833583"/>
    <lineage>
        <taxon>Bacteria</taxon>
        <taxon>Bacillati</taxon>
        <taxon>Bacillota</taxon>
        <taxon>Bacilli</taxon>
        <taxon>Bacillales</taxon>
        <taxon>Bacillaceae</taxon>
        <taxon>Lederbergia</taxon>
    </lineage>
</organism>